<evidence type="ECO:0000313" key="3">
    <source>
        <dbReference type="Proteomes" id="UP000005239"/>
    </source>
</evidence>
<organism evidence="2 3">
    <name type="scientific">Pristionchus pacificus</name>
    <name type="common">Parasitic nematode worm</name>
    <dbReference type="NCBI Taxonomy" id="54126"/>
    <lineage>
        <taxon>Eukaryota</taxon>
        <taxon>Metazoa</taxon>
        <taxon>Ecdysozoa</taxon>
        <taxon>Nematoda</taxon>
        <taxon>Chromadorea</taxon>
        <taxon>Rhabditida</taxon>
        <taxon>Rhabditina</taxon>
        <taxon>Diplogasteromorpha</taxon>
        <taxon>Diplogasteroidea</taxon>
        <taxon>Neodiplogasteridae</taxon>
        <taxon>Pristionchus</taxon>
    </lineage>
</organism>
<evidence type="ECO:0000256" key="1">
    <source>
        <dbReference type="SAM" id="SignalP"/>
    </source>
</evidence>
<dbReference type="AlphaFoldDB" id="A0A8R1V475"/>
<keyword evidence="1" id="KW-0732">Signal</keyword>
<evidence type="ECO:0000313" key="2">
    <source>
        <dbReference type="EnsemblMetazoa" id="PPA46472.1"/>
    </source>
</evidence>
<sequence length="115" mass="11317">MSTRFVLFLLISTLAVSTVSADEIFDLFGALLNSIGGLLGGVTDTTGRVLGTLPITKPLVGANGKPVNLDLQPALGGLGTGVDSIVGKVLGTVINAPSVTGATGAPVAATTRASV</sequence>
<feature type="chain" id="PRO_5035744826" evidence="1">
    <location>
        <begin position="22"/>
        <end position="115"/>
    </location>
</feature>
<dbReference type="EnsemblMetazoa" id="PPA46472.1">
    <property type="protein sequence ID" value="PPA46472.1"/>
    <property type="gene ID" value="WBGene00304251"/>
</dbReference>
<protein>
    <submittedName>
        <fullName evidence="2">Uncharacterized protein</fullName>
    </submittedName>
</protein>
<gene>
    <name evidence="2" type="primary">WBGene00304251</name>
</gene>
<name>A0A8R1V475_PRIPA</name>
<feature type="signal peptide" evidence="1">
    <location>
        <begin position="1"/>
        <end position="21"/>
    </location>
</feature>
<keyword evidence="3" id="KW-1185">Reference proteome</keyword>
<proteinExistence type="predicted"/>
<accession>A0A8R1V475</accession>
<reference evidence="3" key="1">
    <citation type="journal article" date="2008" name="Nat. Genet.">
        <title>The Pristionchus pacificus genome provides a unique perspective on nematode lifestyle and parasitism.</title>
        <authorList>
            <person name="Dieterich C."/>
            <person name="Clifton S.W."/>
            <person name="Schuster L.N."/>
            <person name="Chinwalla A."/>
            <person name="Delehaunty K."/>
            <person name="Dinkelacker I."/>
            <person name="Fulton L."/>
            <person name="Fulton R."/>
            <person name="Godfrey J."/>
            <person name="Minx P."/>
            <person name="Mitreva M."/>
            <person name="Roeseler W."/>
            <person name="Tian H."/>
            <person name="Witte H."/>
            <person name="Yang S.P."/>
            <person name="Wilson R.K."/>
            <person name="Sommer R.J."/>
        </authorList>
    </citation>
    <scope>NUCLEOTIDE SEQUENCE [LARGE SCALE GENOMIC DNA]</scope>
    <source>
        <strain evidence="3">PS312</strain>
    </source>
</reference>
<dbReference type="Proteomes" id="UP000005239">
    <property type="component" value="Unassembled WGS sequence"/>
</dbReference>
<reference evidence="2" key="2">
    <citation type="submission" date="2022-06" db="UniProtKB">
        <authorList>
            <consortium name="EnsemblMetazoa"/>
        </authorList>
    </citation>
    <scope>IDENTIFICATION</scope>
    <source>
        <strain evidence="2">PS312</strain>
    </source>
</reference>